<keyword evidence="3" id="KW-0731">Sigma factor</keyword>
<evidence type="ECO:0000256" key="3">
    <source>
        <dbReference type="ARBA" id="ARBA00023082"/>
    </source>
</evidence>
<keyword evidence="5" id="KW-0472">Membrane</keyword>
<evidence type="ECO:0000256" key="2">
    <source>
        <dbReference type="ARBA" id="ARBA00023015"/>
    </source>
</evidence>
<keyword evidence="4" id="KW-0804">Transcription</keyword>
<evidence type="ECO:0000313" key="7">
    <source>
        <dbReference type="EMBL" id="GAA3217060.1"/>
    </source>
</evidence>
<dbReference type="PANTHER" id="PTHR43133:SF25">
    <property type="entry name" value="RNA POLYMERASE SIGMA FACTOR RFAY-RELATED"/>
    <property type="match status" value="1"/>
</dbReference>
<feature type="transmembrane region" description="Helical" evidence="5">
    <location>
        <begin position="154"/>
        <end position="174"/>
    </location>
</feature>
<keyword evidence="5" id="KW-1133">Transmembrane helix</keyword>
<dbReference type="Pfam" id="PF08281">
    <property type="entry name" value="Sigma70_r4_2"/>
    <property type="match status" value="1"/>
</dbReference>
<dbReference type="Gene3D" id="1.10.10.10">
    <property type="entry name" value="Winged helix-like DNA-binding domain superfamily/Winged helix DNA-binding domain"/>
    <property type="match status" value="1"/>
</dbReference>
<dbReference type="Gene3D" id="1.10.1740.10">
    <property type="match status" value="1"/>
</dbReference>
<feature type="domain" description="RNA polymerase sigma factor 70 region 4 type 2" evidence="6">
    <location>
        <begin position="108"/>
        <end position="151"/>
    </location>
</feature>
<dbReference type="EMBL" id="BAAAUV010000009">
    <property type="protein sequence ID" value="GAA3217060.1"/>
    <property type="molecule type" value="Genomic_DNA"/>
</dbReference>
<proteinExistence type="inferred from homology"/>
<gene>
    <name evidence="7" type="ORF">GCM10010468_39540</name>
</gene>
<evidence type="ECO:0000256" key="1">
    <source>
        <dbReference type="ARBA" id="ARBA00010641"/>
    </source>
</evidence>
<dbReference type="PANTHER" id="PTHR43133">
    <property type="entry name" value="RNA POLYMERASE ECF-TYPE SIGMA FACTO"/>
    <property type="match status" value="1"/>
</dbReference>
<name>A0ABP6QEM2_9ACTN</name>
<comment type="caution">
    <text evidence="7">The sequence shown here is derived from an EMBL/GenBank/DDBJ whole genome shotgun (WGS) entry which is preliminary data.</text>
</comment>
<evidence type="ECO:0000313" key="8">
    <source>
        <dbReference type="Proteomes" id="UP001501237"/>
    </source>
</evidence>
<evidence type="ECO:0000256" key="5">
    <source>
        <dbReference type="SAM" id="Phobius"/>
    </source>
</evidence>
<organism evidence="7 8">
    <name type="scientific">Actinocorallia longicatena</name>
    <dbReference type="NCBI Taxonomy" id="111803"/>
    <lineage>
        <taxon>Bacteria</taxon>
        <taxon>Bacillati</taxon>
        <taxon>Actinomycetota</taxon>
        <taxon>Actinomycetes</taxon>
        <taxon>Streptosporangiales</taxon>
        <taxon>Thermomonosporaceae</taxon>
        <taxon>Actinocorallia</taxon>
    </lineage>
</organism>
<dbReference type="RefSeq" id="WP_344830245.1">
    <property type="nucleotide sequence ID" value="NZ_BAAAUV010000009.1"/>
</dbReference>
<keyword evidence="2" id="KW-0805">Transcription regulation</keyword>
<dbReference type="SUPFAM" id="SSF88659">
    <property type="entry name" value="Sigma3 and sigma4 domains of RNA polymerase sigma factors"/>
    <property type="match status" value="1"/>
</dbReference>
<dbReference type="SUPFAM" id="SSF88946">
    <property type="entry name" value="Sigma2 domain of RNA polymerase sigma factors"/>
    <property type="match status" value="1"/>
</dbReference>
<keyword evidence="8" id="KW-1185">Reference proteome</keyword>
<protein>
    <recommendedName>
        <fullName evidence="6">RNA polymerase sigma factor 70 region 4 type 2 domain-containing protein</fullName>
    </recommendedName>
</protein>
<dbReference type="InterPro" id="IPR013325">
    <property type="entry name" value="RNA_pol_sigma_r2"/>
</dbReference>
<accession>A0ABP6QEM2</accession>
<dbReference type="InterPro" id="IPR013249">
    <property type="entry name" value="RNA_pol_sigma70_r4_t2"/>
</dbReference>
<dbReference type="Proteomes" id="UP001501237">
    <property type="component" value="Unassembled WGS sequence"/>
</dbReference>
<sequence length="350" mass="38605">MPDAQRSFVRLHDDHRDRVYAHAAERVAPSVAEDAVSETFEIAWRRFAEIPDEPLEWLLATASEVVVRIERAERREQTLAASAVQGPADAEADPALIVAERRALIEGARRLSFSDRQVLVLRAWHGMSSEEAARFLGISTPAYFVRLHRARHRFAALIAALGTAIALATAQLIVVDGGVFDPKPIVSPTTPPPAGLDLPRTPIPPEIVQRDQELYRPRRIEIPKVFGSVPRVDRRAPDWTMDGTFSPEGRERLMRMTVEAHWTSGRTARVSFLVGDVTDPAELRLPGSVPMWSTGMHDDGVEYAVFFRPRKQGGYGGFALLQDRGAVVVVESGTLTGQQMVGLAKAVKVA</sequence>
<keyword evidence="5" id="KW-0812">Transmembrane</keyword>
<evidence type="ECO:0000259" key="6">
    <source>
        <dbReference type="Pfam" id="PF08281"/>
    </source>
</evidence>
<dbReference type="InterPro" id="IPR039425">
    <property type="entry name" value="RNA_pol_sigma-70-like"/>
</dbReference>
<comment type="similarity">
    <text evidence="1">Belongs to the sigma-70 factor family. ECF subfamily.</text>
</comment>
<reference evidence="8" key="1">
    <citation type="journal article" date="2019" name="Int. J. Syst. Evol. Microbiol.">
        <title>The Global Catalogue of Microorganisms (GCM) 10K type strain sequencing project: providing services to taxonomists for standard genome sequencing and annotation.</title>
        <authorList>
            <consortium name="The Broad Institute Genomics Platform"/>
            <consortium name="The Broad Institute Genome Sequencing Center for Infectious Disease"/>
            <person name="Wu L."/>
            <person name="Ma J."/>
        </authorList>
    </citation>
    <scope>NUCLEOTIDE SEQUENCE [LARGE SCALE GENOMIC DNA]</scope>
    <source>
        <strain evidence="8">JCM 9377</strain>
    </source>
</reference>
<dbReference type="InterPro" id="IPR013324">
    <property type="entry name" value="RNA_pol_sigma_r3/r4-like"/>
</dbReference>
<evidence type="ECO:0000256" key="4">
    <source>
        <dbReference type="ARBA" id="ARBA00023163"/>
    </source>
</evidence>
<dbReference type="InterPro" id="IPR036388">
    <property type="entry name" value="WH-like_DNA-bd_sf"/>
</dbReference>